<comment type="similarity">
    <text evidence="2">Belongs to the RAP1 family.</text>
</comment>
<evidence type="ECO:0000259" key="4">
    <source>
        <dbReference type="PROSITE" id="PS50172"/>
    </source>
</evidence>
<feature type="region of interest" description="Disordered" evidence="3">
    <location>
        <begin position="171"/>
        <end position="369"/>
    </location>
</feature>
<evidence type="ECO:0000256" key="2">
    <source>
        <dbReference type="RuleBase" id="RU367107"/>
    </source>
</evidence>
<keyword evidence="2" id="KW-0779">Telomere</keyword>
<evidence type="ECO:0000313" key="5">
    <source>
        <dbReference type="EMBL" id="BES95572.1"/>
    </source>
</evidence>
<comment type="function">
    <text evidence="2">Acts both as a regulator of telomere function and as a transcription regulator. Involved in the regulation of telomere length and protection as a component of the shelterin complex (telosome). Does not bind DNA directly: recruited to telomeric double-stranded 5'-TTAGGG-3' repeats via its interaction with terf2. Independently of its function in telomeres, also acts as a transcription regulator: recruited to extratelomeric 5'-TTAGGG-3' sites via its association with terf2 or other factors, and regulates gene expression.</text>
</comment>
<dbReference type="InterPro" id="IPR001357">
    <property type="entry name" value="BRCT_dom"/>
</dbReference>
<feature type="compositionally biased region" description="Polar residues" evidence="3">
    <location>
        <begin position="205"/>
        <end position="222"/>
    </location>
</feature>
<evidence type="ECO:0000256" key="1">
    <source>
        <dbReference type="ARBA" id="ARBA00023242"/>
    </source>
</evidence>
<keyword evidence="2" id="KW-0805">Transcription regulation</keyword>
<organism evidence="5 6">
    <name type="scientific">Nesidiocoris tenuis</name>
    <dbReference type="NCBI Taxonomy" id="355587"/>
    <lineage>
        <taxon>Eukaryota</taxon>
        <taxon>Metazoa</taxon>
        <taxon>Ecdysozoa</taxon>
        <taxon>Arthropoda</taxon>
        <taxon>Hexapoda</taxon>
        <taxon>Insecta</taxon>
        <taxon>Pterygota</taxon>
        <taxon>Neoptera</taxon>
        <taxon>Paraneoptera</taxon>
        <taxon>Hemiptera</taxon>
        <taxon>Heteroptera</taxon>
        <taxon>Panheteroptera</taxon>
        <taxon>Cimicomorpha</taxon>
        <taxon>Miridae</taxon>
        <taxon>Dicyphina</taxon>
        <taxon>Nesidiocoris</taxon>
    </lineage>
</organism>
<comment type="subunit">
    <text evidence="2">Homodimer.</text>
</comment>
<feature type="compositionally biased region" description="Basic and acidic residues" evidence="3">
    <location>
        <begin position="276"/>
        <end position="290"/>
    </location>
</feature>
<proteinExistence type="inferred from homology"/>
<evidence type="ECO:0000256" key="3">
    <source>
        <dbReference type="SAM" id="MobiDB-lite"/>
    </source>
</evidence>
<accession>A0ABN7AYI4</accession>
<name>A0ABN7AYI4_9HEMI</name>
<feature type="compositionally biased region" description="Polar residues" evidence="3">
    <location>
        <begin position="258"/>
        <end position="268"/>
    </location>
</feature>
<feature type="domain" description="BRCT" evidence="4">
    <location>
        <begin position="12"/>
        <end position="109"/>
    </location>
</feature>
<protein>
    <recommendedName>
        <fullName evidence="2">Telomeric repeat-binding factor 2-interacting protein 1</fullName>
        <shortName evidence="2">TERF2-interacting telomeric protein 1</shortName>
    </recommendedName>
    <alternativeName>
        <fullName evidence="2">Repressor/activator protein 1 homolog</fullName>
    </alternativeName>
</protein>
<gene>
    <name evidence="5" type="ORF">NTJ_08383</name>
</gene>
<dbReference type="Proteomes" id="UP001307889">
    <property type="component" value="Chromosome 6"/>
</dbReference>
<comment type="subcellular location">
    <subcellularLocation>
        <location evidence="2">Nucleus</location>
    </subcellularLocation>
    <subcellularLocation>
        <location evidence="2">Chromosome</location>
        <location evidence="2">Telomere</location>
    </subcellularLocation>
</comment>
<dbReference type="Gene3D" id="1.10.10.60">
    <property type="entry name" value="Homeodomain-like"/>
    <property type="match status" value="1"/>
</dbReference>
<keyword evidence="2" id="KW-0158">Chromosome</keyword>
<dbReference type="PANTHER" id="PTHR16466:SF6">
    <property type="entry name" value="TELOMERIC REPEAT-BINDING FACTOR 2-INTERACTING PROTEIN 1"/>
    <property type="match status" value="1"/>
</dbReference>
<keyword evidence="2" id="KW-0010">Activator</keyword>
<feature type="compositionally biased region" description="Polar residues" evidence="3">
    <location>
        <begin position="178"/>
        <end position="187"/>
    </location>
</feature>
<evidence type="ECO:0000313" key="6">
    <source>
        <dbReference type="Proteomes" id="UP001307889"/>
    </source>
</evidence>
<dbReference type="EMBL" id="AP028914">
    <property type="protein sequence ID" value="BES95572.1"/>
    <property type="molecule type" value="Genomic_DNA"/>
</dbReference>
<sequence>MIAESSYFLPDNGMPIFISRDGKPINFRIVGNPTMKGRYRRLITNFGGAVSKNSGMPRLNIVVDGMPCEEGHQGCSEHPAFEGEPLFKALWVDHCITHKELLNVSFYLMNQTPEFTRMNFPEKLETGYYSPASLPLKRKVLNSTPTYRVLNIKSNRITPAINAELRTIGSFGKRKSNDPVQTASSHCSAFPGEREKENRPRCNAPISSSTPVMSAIGRSNLSPKRHKERASRQCLSPLERTMDAEPSSCHQGDEPIQDNAQLERQPSPKTVPDPLVDDHNSDDSDSHLGRLDVPLLNPNQATRNDPSPGPSRDTIPSRPQNRPVFLGITYGSDSDASAAPPRKATDTKKAITQKADSSESDEEFGPPPGAVVRLKGVSQKTRASYSHNEEVTILKYILASKKLDGLRSNVVWKQMDGKPGVEKRSWQSLRNHFLKAMLPKLEMFNLTKEQINRMRRTS</sequence>
<dbReference type="InterPro" id="IPR039595">
    <property type="entry name" value="TE2IP/Rap1"/>
</dbReference>
<dbReference type="PANTHER" id="PTHR16466">
    <property type="entry name" value="TELOMERE REPEAT-BINDING FACTOR 2-INTERACTING PROTEIN 1"/>
    <property type="match status" value="1"/>
</dbReference>
<keyword evidence="1 2" id="KW-0539">Nucleus</keyword>
<reference evidence="5 6" key="1">
    <citation type="submission" date="2023-09" db="EMBL/GenBank/DDBJ databases">
        <title>Nesidiocoris tenuis whole genome shotgun sequence.</title>
        <authorList>
            <person name="Shibata T."/>
            <person name="Shimoda M."/>
            <person name="Kobayashi T."/>
            <person name="Uehara T."/>
        </authorList>
    </citation>
    <scope>NUCLEOTIDE SEQUENCE [LARGE SCALE GENOMIC DNA]</scope>
    <source>
        <strain evidence="5 6">Japan</strain>
    </source>
</reference>
<keyword evidence="6" id="KW-1185">Reference proteome</keyword>
<dbReference type="PROSITE" id="PS50172">
    <property type="entry name" value="BRCT"/>
    <property type="match status" value="1"/>
</dbReference>
<keyword evidence="2" id="KW-0804">Transcription</keyword>